<dbReference type="SUPFAM" id="SSF55383">
    <property type="entry name" value="Copper amine oxidase, domain N"/>
    <property type="match status" value="1"/>
</dbReference>
<evidence type="ECO:0000313" key="2">
    <source>
        <dbReference type="EMBL" id="AJY75533.1"/>
    </source>
</evidence>
<dbReference type="Gene3D" id="3.30.457.10">
    <property type="entry name" value="Copper amine oxidase-like, N-terminal domain"/>
    <property type="match status" value="1"/>
</dbReference>
<keyword evidence="3" id="KW-1185">Reference proteome</keyword>
<dbReference type="PATRIC" id="fig|1126833.4.peg.3142"/>
<dbReference type="HOGENOM" id="CLU_1914973_0_0_9"/>
<sequence>MYLNYIGNGKDFPVSLKLRPDFINSAIREAGHKFRFRPFGLLFDRVDMEILLGIFTQHDDMSYGTQVLFQNGVIIRDNQAFIPLRSVFEQLGAKLTWDSAGKIVTLERTTAGGAILTITINYKTSVNTEAVD</sequence>
<evidence type="ECO:0000259" key="1">
    <source>
        <dbReference type="Pfam" id="PF07833"/>
    </source>
</evidence>
<dbReference type="Proteomes" id="UP000032633">
    <property type="component" value="Chromosome"/>
</dbReference>
<reference evidence="3" key="2">
    <citation type="submission" date="2015-03" db="EMBL/GenBank/DDBJ databases">
        <title>Genome sequence of Paenibacillus beijingensis strain DSM 24997T.</title>
        <authorList>
            <person name="Kwak Y."/>
            <person name="Shin J.-H."/>
        </authorList>
    </citation>
    <scope>NUCLEOTIDE SEQUENCE [LARGE SCALE GENOMIC DNA]</scope>
    <source>
        <strain evidence="3">DSM 24997</strain>
    </source>
</reference>
<accession>A0A0D5NKS4</accession>
<dbReference type="KEGG" id="pbj:VN24_14375"/>
<dbReference type="Pfam" id="PF07833">
    <property type="entry name" value="Cu_amine_oxidN1"/>
    <property type="match status" value="1"/>
</dbReference>
<reference evidence="2 3" key="1">
    <citation type="journal article" date="2015" name="J. Biotechnol.">
        <title>Complete genome sequence of Paenibacillus beijingensis 7188(T) (=DSM 24997(T)), a novel rhizobacterium from jujube garden soil.</title>
        <authorList>
            <person name="Kwak Y."/>
            <person name="Shin J.H."/>
        </authorList>
    </citation>
    <scope>NUCLEOTIDE SEQUENCE [LARGE SCALE GENOMIC DNA]</scope>
    <source>
        <strain evidence="2 3">DSM 24997</strain>
    </source>
</reference>
<dbReference type="InterPro" id="IPR036582">
    <property type="entry name" value="Mao_N_sf"/>
</dbReference>
<protein>
    <recommendedName>
        <fullName evidence="1">Copper amine oxidase-like N-terminal domain-containing protein</fullName>
    </recommendedName>
</protein>
<dbReference type="EMBL" id="CP011058">
    <property type="protein sequence ID" value="AJY75533.1"/>
    <property type="molecule type" value="Genomic_DNA"/>
</dbReference>
<organism evidence="2 3">
    <name type="scientific">Paenibacillus beijingensis</name>
    <dbReference type="NCBI Taxonomy" id="1126833"/>
    <lineage>
        <taxon>Bacteria</taxon>
        <taxon>Bacillati</taxon>
        <taxon>Bacillota</taxon>
        <taxon>Bacilli</taxon>
        <taxon>Bacillales</taxon>
        <taxon>Paenibacillaceae</taxon>
        <taxon>Paenibacillus</taxon>
    </lineage>
</organism>
<dbReference type="InterPro" id="IPR012854">
    <property type="entry name" value="Cu_amine_oxidase-like_N"/>
</dbReference>
<dbReference type="STRING" id="1126833.VN24_14375"/>
<name>A0A0D5NKS4_9BACL</name>
<dbReference type="AlphaFoldDB" id="A0A0D5NKS4"/>
<evidence type="ECO:0000313" key="3">
    <source>
        <dbReference type="Proteomes" id="UP000032633"/>
    </source>
</evidence>
<feature type="domain" description="Copper amine oxidase-like N-terminal" evidence="1">
    <location>
        <begin position="64"/>
        <end position="125"/>
    </location>
</feature>
<gene>
    <name evidence="2" type="ORF">VN24_14375</name>
</gene>
<proteinExistence type="predicted"/>